<dbReference type="OrthoDB" id="121516at2"/>
<evidence type="ECO:0000313" key="4">
    <source>
        <dbReference type="Proteomes" id="UP000000343"/>
    </source>
</evidence>
<feature type="signal peptide" evidence="2">
    <location>
        <begin position="1"/>
        <end position="24"/>
    </location>
</feature>
<evidence type="ECO:0000256" key="1">
    <source>
        <dbReference type="SAM" id="MobiDB-lite"/>
    </source>
</evidence>
<organism evidence="4">
    <name type="scientific">Granulicella tundricola (strain ATCC BAA-1859 / DSM 23138 / MP5ACTX9)</name>
    <dbReference type="NCBI Taxonomy" id="1198114"/>
    <lineage>
        <taxon>Bacteria</taxon>
        <taxon>Pseudomonadati</taxon>
        <taxon>Acidobacteriota</taxon>
        <taxon>Terriglobia</taxon>
        <taxon>Terriglobales</taxon>
        <taxon>Acidobacteriaceae</taxon>
        <taxon>Granulicella</taxon>
    </lineage>
</organism>
<feature type="compositionally biased region" description="Low complexity" evidence="1">
    <location>
        <begin position="42"/>
        <end position="51"/>
    </location>
</feature>
<gene>
    <name evidence="3" type="ordered locus">AciX9_2999</name>
</gene>
<name>E8WZP8_GRATM</name>
<evidence type="ECO:0000313" key="3">
    <source>
        <dbReference type="EMBL" id="ADW70022.1"/>
    </source>
</evidence>
<keyword evidence="4" id="KW-1185">Reference proteome</keyword>
<evidence type="ECO:0000256" key="2">
    <source>
        <dbReference type="SAM" id="SignalP"/>
    </source>
</evidence>
<sequence length="289" mass="30677">MKGPHLILSPGVAALLLASLSATAARGQSPLLSRLTLPDAPSSSSVWTSQSQDAAKPQPSAETDAQRRERIRKQSADQVAAEEKQRIAGVVPDFNVVLGGYAPPISPAQKFSLVFHSSIDPFTISLAAVLGGYDEISGSHNGYGWGPAGYFKRFGAQYADTVDGAFWGNAVLPILLHQDPRYFRKGTGSIKSRILHSALSTVICHGDNGHSQFSISNIAGNIISGGISNLYYPSNERGIGLAFDNALQVTAEGAFGAQLLEFSPDLVALYHRHQQRVQDKKAAAAAAQP</sequence>
<dbReference type="KEGG" id="acm:AciX9_2999"/>
<proteinExistence type="predicted"/>
<evidence type="ECO:0008006" key="5">
    <source>
        <dbReference type="Google" id="ProtNLM"/>
    </source>
</evidence>
<dbReference type="Proteomes" id="UP000000343">
    <property type="component" value="Chromosome"/>
</dbReference>
<dbReference type="AlphaFoldDB" id="E8WZP8"/>
<accession>E8WZP8</accession>
<dbReference type="RefSeq" id="WP_013581336.1">
    <property type="nucleotide sequence ID" value="NC_015064.1"/>
</dbReference>
<dbReference type="HOGENOM" id="CLU_962292_0_0_0"/>
<feature type="region of interest" description="Disordered" evidence="1">
    <location>
        <begin position="36"/>
        <end position="70"/>
    </location>
</feature>
<dbReference type="EMBL" id="CP002480">
    <property type="protein sequence ID" value="ADW70022.1"/>
    <property type="molecule type" value="Genomic_DNA"/>
</dbReference>
<reference evidence="4" key="1">
    <citation type="submission" date="2011-01" db="EMBL/GenBank/DDBJ databases">
        <title>Complete sequence of chromosome of Acidobacterium sp. MP5ACTX9.</title>
        <authorList>
            <consortium name="US DOE Joint Genome Institute"/>
            <person name="Lucas S."/>
            <person name="Copeland A."/>
            <person name="Lapidus A."/>
            <person name="Cheng J.-F."/>
            <person name="Goodwin L."/>
            <person name="Pitluck S."/>
            <person name="Teshima H."/>
            <person name="Detter J.C."/>
            <person name="Han C."/>
            <person name="Tapia R."/>
            <person name="Land M."/>
            <person name="Hauser L."/>
            <person name="Kyrpides N."/>
            <person name="Ivanova N."/>
            <person name="Ovchinnikova G."/>
            <person name="Pagani I."/>
            <person name="Rawat S.R."/>
            <person name="Mannisto M."/>
            <person name="Haggblom M.M."/>
            <person name="Woyke T."/>
        </authorList>
    </citation>
    <scope>NUCLEOTIDE SEQUENCE [LARGE SCALE GENOMIC DNA]</scope>
    <source>
        <strain evidence="4">MP5ACTX9</strain>
    </source>
</reference>
<feature type="chain" id="PRO_5003233534" description="Lipoprotein" evidence="2">
    <location>
        <begin position="25"/>
        <end position="289"/>
    </location>
</feature>
<keyword evidence="2" id="KW-0732">Signal</keyword>
<protein>
    <recommendedName>
        <fullName evidence="5">Lipoprotein</fullName>
    </recommendedName>
</protein>
<dbReference type="eggNOG" id="ENOG5033UZW">
    <property type="taxonomic scope" value="Bacteria"/>
</dbReference>
<dbReference type="PaxDb" id="1198114-AciX9_2999"/>